<accession>A0ABQ5C659</accession>
<evidence type="ECO:0000256" key="1">
    <source>
        <dbReference type="SAM" id="Coils"/>
    </source>
</evidence>
<feature type="compositionally biased region" description="Polar residues" evidence="2">
    <location>
        <begin position="68"/>
        <end position="100"/>
    </location>
</feature>
<proteinExistence type="predicted"/>
<feature type="compositionally biased region" description="Basic and acidic residues" evidence="2">
    <location>
        <begin position="25"/>
        <end position="38"/>
    </location>
</feature>
<keyword evidence="1" id="KW-0175">Coiled coil</keyword>
<feature type="coiled-coil region" evidence="1">
    <location>
        <begin position="233"/>
        <end position="261"/>
    </location>
</feature>
<reference evidence="3" key="1">
    <citation type="journal article" date="2022" name="Int. J. Mol. Sci.">
        <title>Draft Genome of Tanacetum Coccineum: Genomic Comparison of Closely Related Tanacetum-Family Plants.</title>
        <authorList>
            <person name="Yamashiro T."/>
            <person name="Shiraishi A."/>
            <person name="Nakayama K."/>
            <person name="Satake H."/>
        </authorList>
    </citation>
    <scope>NUCLEOTIDE SEQUENCE</scope>
</reference>
<evidence type="ECO:0000313" key="3">
    <source>
        <dbReference type="EMBL" id="GJT22596.1"/>
    </source>
</evidence>
<organism evidence="3 4">
    <name type="scientific">Tanacetum coccineum</name>
    <dbReference type="NCBI Taxonomy" id="301880"/>
    <lineage>
        <taxon>Eukaryota</taxon>
        <taxon>Viridiplantae</taxon>
        <taxon>Streptophyta</taxon>
        <taxon>Embryophyta</taxon>
        <taxon>Tracheophyta</taxon>
        <taxon>Spermatophyta</taxon>
        <taxon>Magnoliopsida</taxon>
        <taxon>eudicotyledons</taxon>
        <taxon>Gunneridae</taxon>
        <taxon>Pentapetalae</taxon>
        <taxon>asterids</taxon>
        <taxon>campanulids</taxon>
        <taxon>Asterales</taxon>
        <taxon>Asteraceae</taxon>
        <taxon>Asteroideae</taxon>
        <taxon>Anthemideae</taxon>
        <taxon>Anthemidinae</taxon>
        <taxon>Tanacetum</taxon>
    </lineage>
</organism>
<name>A0ABQ5C659_9ASTR</name>
<keyword evidence="4" id="KW-1185">Reference proteome</keyword>
<sequence>MPTHNRIHIAPPHTKKIFRNMRMVGKETKPRKPNRKDTQIPQSSGPTEHVADEAVYKELDDSLVRAATTTSSLEAEQDNGNIIKTRSKATPNEAGSQITTSGGGPRHQETMGDTIAQTRFEYVSKLSNDLLLARAKVESSGDEESLDDADMFDVNTLASEEVFVAEESGNVVEEVVVVIDAASTIPINDATITDVEVTLAQALAELKSAKPKADKHVVEKVKPIKRLEQMRLNEELAFKLQAEEEEEERLAREKAQQIKEANIAWDDVQAKVEAD</sequence>
<dbReference type="Proteomes" id="UP001151760">
    <property type="component" value="Unassembled WGS sequence"/>
</dbReference>
<gene>
    <name evidence="3" type="ORF">Tco_0892533</name>
</gene>
<feature type="region of interest" description="Disordered" evidence="2">
    <location>
        <begin position="68"/>
        <end position="108"/>
    </location>
</feature>
<dbReference type="EMBL" id="BQNB010013981">
    <property type="protein sequence ID" value="GJT22596.1"/>
    <property type="molecule type" value="Genomic_DNA"/>
</dbReference>
<reference evidence="3" key="2">
    <citation type="submission" date="2022-01" db="EMBL/GenBank/DDBJ databases">
        <authorList>
            <person name="Yamashiro T."/>
            <person name="Shiraishi A."/>
            <person name="Satake H."/>
            <person name="Nakayama K."/>
        </authorList>
    </citation>
    <scope>NUCLEOTIDE SEQUENCE</scope>
</reference>
<feature type="region of interest" description="Disordered" evidence="2">
    <location>
        <begin position="25"/>
        <end position="52"/>
    </location>
</feature>
<evidence type="ECO:0000313" key="4">
    <source>
        <dbReference type="Proteomes" id="UP001151760"/>
    </source>
</evidence>
<comment type="caution">
    <text evidence="3">The sequence shown here is derived from an EMBL/GenBank/DDBJ whole genome shotgun (WGS) entry which is preliminary data.</text>
</comment>
<evidence type="ECO:0000256" key="2">
    <source>
        <dbReference type="SAM" id="MobiDB-lite"/>
    </source>
</evidence>
<protein>
    <submittedName>
        <fullName evidence="3">Uncharacterized protein</fullName>
    </submittedName>
</protein>